<evidence type="ECO:0000256" key="6">
    <source>
        <dbReference type="SAM" id="Coils"/>
    </source>
</evidence>
<keyword evidence="2" id="KW-0813">Transport</keyword>
<gene>
    <name evidence="11" type="ORF">E2493_12440</name>
</gene>
<dbReference type="Gene3D" id="2.40.420.20">
    <property type="match status" value="1"/>
</dbReference>
<dbReference type="InterPro" id="IPR058625">
    <property type="entry name" value="MdtA-like_BSH"/>
</dbReference>
<evidence type="ECO:0000259" key="8">
    <source>
        <dbReference type="Pfam" id="PF25917"/>
    </source>
</evidence>
<organism evidence="11 12">
    <name type="scientific">Sphingomonas parva</name>
    <dbReference type="NCBI Taxonomy" id="2555898"/>
    <lineage>
        <taxon>Bacteria</taxon>
        <taxon>Pseudomonadati</taxon>
        <taxon>Pseudomonadota</taxon>
        <taxon>Alphaproteobacteria</taxon>
        <taxon>Sphingomonadales</taxon>
        <taxon>Sphingomonadaceae</taxon>
        <taxon>Sphingomonas</taxon>
    </lineage>
</organism>
<feature type="signal peptide" evidence="7">
    <location>
        <begin position="1"/>
        <end position="20"/>
    </location>
</feature>
<dbReference type="OrthoDB" id="9806939at2"/>
<dbReference type="InterPro" id="IPR058792">
    <property type="entry name" value="Beta-barrel_RND_2"/>
</dbReference>
<comment type="function">
    <text evidence="5">CzcA and CzcB together would act in zinc efflux nearly as effectively as the complete czc efflux system (CzcABC). The CzcB protein is thought to funnel zinc cations to the CzcA transport protein.</text>
</comment>
<keyword evidence="12" id="KW-1185">Reference proteome</keyword>
<dbReference type="Pfam" id="PF25917">
    <property type="entry name" value="BSH_RND"/>
    <property type="match status" value="1"/>
</dbReference>
<comment type="similarity">
    <text evidence="1">Belongs to the membrane fusion protein (MFP) (TC 8.A.1) family.</text>
</comment>
<dbReference type="PANTHER" id="PTHR30469:SF16">
    <property type="entry name" value="HAE1 FAMILY EFFLUX PUMP MFP COMPONENT"/>
    <property type="match status" value="1"/>
</dbReference>
<dbReference type="Proteomes" id="UP000298213">
    <property type="component" value="Unassembled WGS sequence"/>
</dbReference>
<dbReference type="PANTHER" id="PTHR30469">
    <property type="entry name" value="MULTIDRUG RESISTANCE PROTEIN MDTA"/>
    <property type="match status" value="1"/>
</dbReference>
<dbReference type="GO" id="GO:0046686">
    <property type="term" value="P:response to cadmium ion"/>
    <property type="evidence" value="ECO:0007669"/>
    <property type="project" value="UniProtKB-KW"/>
</dbReference>
<dbReference type="GO" id="GO:1990281">
    <property type="term" value="C:efflux pump complex"/>
    <property type="evidence" value="ECO:0007669"/>
    <property type="project" value="TreeGrafter"/>
</dbReference>
<dbReference type="GO" id="GO:0015562">
    <property type="term" value="F:efflux transmembrane transporter activity"/>
    <property type="evidence" value="ECO:0007669"/>
    <property type="project" value="TreeGrafter"/>
</dbReference>
<dbReference type="AlphaFoldDB" id="A0A4Y8ZPR4"/>
<dbReference type="SUPFAM" id="SSF111369">
    <property type="entry name" value="HlyD-like secretion proteins"/>
    <property type="match status" value="1"/>
</dbReference>
<protein>
    <submittedName>
        <fullName evidence="11">Efflux RND transporter periplasmic adaptor subunit</fullName>
    </submittedName>
</protein>
<proteinExistence type="inferred from homology"/>
<evidence type="ECO:0000313" key="12">
    <source>
        <dbReference type="Proteomes" id="UP000298213"/>
    </source>
</evidence>
<keyword evidence="6" id="KW-0175">Coiled coil</keyword>
<dbReference type="Pfam" id="PF25989">
    <property type="entry name" value="YknX_C"/>
    <property type="match status" value="1"/>
</dbReference>
<dbReference type="RefSeq" id="WP_135087244.1">
    <property type="nucleotide sequence ID" value="NZ_SPDV01000021.1"/>
</dbReference>
<dbReference type="InterPro" id="IPR006143">
    <property type="entry name" value="RND_pump_MFP"/>
</dbReference>
<evidence type="ECO:0000256" key="3">
    <source>
        <dbReference type="ARBA" id="ARBA00022833"/>
    </source>
</evidence>
<reference evidence="11 12" key="1">
    <citation type="submission" date="2019-03" db="EMBL/GenBank/DDBJ databases">
        <title>Genome sequence of Sphingomonas sp. 17J27-24.</title>
        <authorList>
            <person name="Kim M."/>
            <person name="Maeng S."/>
            <person name="Sathiyaraj S."/>
        </authorList>
    </citation>
    <scope>NUCLEOTIDE SEQUENCE [LARGE SCALE GENOMIC DNA]</scope>
    <source>
        <strain evidence="11 12">17J27-24</strain>
    </source>
</reference>
<keyword evidence="4" id="KW-0105">Cadmium resistance</keyword>
<evidence type="ECO:0000259" key="9">
    <source>
        <dbReference type="Pfam" id="PF25954"/>
    </source>
</evidence>
<dbReference type="FunFam" id="2.40.30.170:FF:000010">
    <property type="entry name" value="Efflux RND transporter periplasmic adaptor subunit"/>
    <property type="match status" value="1"/>
</dbReference>
<evidence type="ECO:0000256" key="5">
    <source>
        <dbReference type="ARBA" id="ARBA00058766"/>
    </source>
</evidence>
<feature type="domain" description="Multidrug resistance protein MdtA-like barrel-sandwich hybrid" evidence="8">
    <location>
        <begin position="60"/>
        <end position="185"/>
    </location>
</feature>
<keyword evidence="3" id="KW-0862">Zinc</keyword>
<dbReference type="Gene3D" id="2.40.50.100">
    <property type="match status" value="1"/>
</dbReference>
<feature type="domain" description="YknX-like C-terminal permuted SH3-like" evidence="10">
    <location>
        <begin position="273"/>
        <end position="340"/>
    </location>
</feature>
<feature type="chain" id="PRO_5021198401" evidence="7">
    <location>
        <begin position="21"/>
        <end position="362"/>
    </location>
</feature>
<dbReference type="NCBIfam" id="TIGR01730">
    <property type="entry name" value="RND_mfp"/>
    <property type="match status" value="1"/>
</dbReference>
<dbReference type="InterPro" id="IPR058637">
    <property type="entry name" value="YknX-like_C"/>
</dbReference>
<keyword evidence="7" id="KW-0732">Signal</keyword>
<comment type="caution">
    <text evidence="11">The sequence shown here is derived from an EMBL/GenBank/DDBJ whole genome shotgun (WGS) entry which is preliminary data.</text>
</comment>
<feature type="coiled-coil region" evidence="6">
    <location>
        <begin position="94"/>
        <end position="121"/>
    </location>
</feature>
<evidence type="ECO:0000256" key="1">
    <source>
        <dbReference type="ARBA" id="ARBA00009477"/>
    </source>
</evidence>
<dbReference type="EMBL" id="SPDV01000021">
    <property type="protein sequence ID" value="TFI57998.1"/>
    <property type="molecule type" value="Genomic_DNA"/>
</dbReference>
<dbReference type="Pfam" id="PF25954">
    <property type="entry name" value="Beta-barrel_RND_2"/>
    <property type="match status" value="1"/>
</dbReference>
<sequence length="362" mass="37690">MPQKRNVLLAALCLSIAACGGGSDDKAGRNRQPPLVKAEPAASMRFVETVEAVGTAVANEQVTLSAPVTERLVRLGFDDGQFVRAGQVIAILAQGQESAQLAEAQARAREAQQQLSRIETLRQRGFATQANLDAQVAAASAARAHATEARASIGDRVIRAPFSGWVSLRNISAGAVVSSGTEIATISDISTIKLDFPVPETVLSAIRPGLTIDARSAAWPDQPFRGQIATVDPVIDPDTRAVTVRARLPNRDARLKPGMLLTVAIETAPRMSLAVPELAVIGEGDRRFVYAVDAGGTARRTEVRTGLRSGGRIEILEGLKAGQKVVTDGVVKLSDGMKVRLAGPGGGTAAASAAAATKKAGA</sequence>
<name>A0A4Y8ZPR4_9SPHN</name>
<dbReference type="PROSITE" id="PS51257">
    <property type="entry name" value="PROKAR_LIPOPROTEIN"/>
    <property type="match status" value="1"/>
</dbReference>
<evidence type="ECO:0000256" key="4">
    <source>
        <dbReference type="ARBA" id="ARBA00043263"/>
    </source>
</evidence>
<evidence type="ECO:0000259" key="10">
    <source>
        <dbReference type="Pfam" id="PF25989"/>
    </source>
</evidence>
<dbReference type="FunFam" id="2.40.420.20:FF:000006">
    <property type="entry name" value="RND family efflux transporter MFP subunit"/>
    <property type="match status" value="1"/>
</dbReference>
<dbReference type="Gene3D" id="1.10.287.470">
    <property type="entry name" value="Helix hairpin bin"/>
    <property type="match status" value="1"/>
</dbReference>
<feature type="domain" description="CusB-like beta-barrel" evidence="9">
    <location>
        <begin position="194"/>
        <end position="267"/>
    </location>
</feature>
<dbReference type="Gene3D" id="2.40.30.170">
    <property type="match status" value="1"/>
</dbReference>
<evidence type="ECO:0000313" key="11">
    <source>
        <dbReference type="EMBL" id="TFI57998.1"/>
    </source>
</evidence>
<accession>A0A4Y8ZPR4</accession>
<evidence type="ECO:0000256" key="2">
    <source>
        <dbReference type="ARBA" id="ARBA00022448"/>
    </source>
</evidence>
<evidence type="ECO:0000256" key="7">
    <source>
        <dbReference type="SAM" id="SignalP"/>
    </source>
</evidence>